<dbReference type="EMBL" id="GG692433">
    <property type="protein sequence ID" value="EER37736.1"/>
    <property type="molecule type" value="Genomic_DNA"/>
</dbReference>
<evidence type="ECO:0000313" key="2">
    <source>
        <dbReference type="Proteomes" id="UP000002624"/>
    </source>
</evidence>
<reference evidence="2" key="1">
    <citation type="submission" date="2009-05" db="EMBL/GenBank/DDBJ databases">
        <title>The genome sequence of Ajellomyces capsulatus strain H143.</title>
        <authorList>
            <person name="Champion M."/>
            <person name="Cuomo C.A."/>
            <person name="Ma L.-J."/>
            <person name="Henn M.R."/>
            <person name="Sil A."/>
            <person name="Goldman B."/>
            <person name="Young S.K."/>
            <person name="Kodira C.D."/>
            <person name="Zeng Q."/>
            <person name="Koehrsen M."/>
            <person name="Alvarado L."/>
            <person name="Berlin A.M."/>
            <person name="Borenstein D."/>
            <person name="Chen Z."/>
            <person name="Engels R."/>
            <person name="Freedman E."/>
            <person name="Gellesch M."/>
            <person name="Goldberg J."/>
            <person name="Griggs A."/>
            <person name="Gujja S."/>
            <person name="Heiman D.I."/>
            <person name="Hepburn T.A."/>
            <person name="Howarth C."/>
            <person name="Jen D."/>
            <person name="Larson L."/>
            <person name="Lewis B."/>
            <person name="Mehta T."/>
            <person name="Park D."/>
            <person name="Pearson M."/>
            <person name="Roberts A."/>
            <person name="Saif S."/>
            <person name="Shea T.D."/>
            <person name="Shenoy N."/>
            <person name="Sisk P."/>
            <person name="Stolte C."/>
            <person name="Sykes S."/>
            <person name="Walk T."/>
            <person name="White J."/>
            <person name="Yandava C."/>
            <person name="Klein B."/>
            <person name="McEwen J.G."/>
            <person name="Puccia R."/>
            <person name="Goldman G.H."/>
            <person name="Felipe M.S."/>
            <person name="Nino-Vega G."/>
            <person name="San-Blas G."/>
            <person name="Taylor J.W."/>
            <person name="Mendoza L."/>
            <person name="Galagan J.E."/>
            <person name="Nusbaum C."/>
            <person name="Birren B.W."/>
        </authorList>
    </citation>
    <scope>NUCLEOTIDE SEQUENCE [LARGE SCALE GENOMIC DNA]</scope>
    <source>
        <strain evidence="2">H143</strain>
    </source>
</reference>
<dbReference type="Proteomes" id="UP000002624">
    <property type="component" value="Unassembled WGS sequence"/>
</dbReference>
<dbReference type="HOGENOM" id="CLU_1348601_0_0_1"/>
<accession>C6HP64</accession>
<evidence type="ECO:0000313" key="1">
    <source>
        <dbReference type="EMBL" id="EER37736.1"/>
    </source>
</evidence>
<protein>
    <submittedName>
        <fullName evidence="1">Uncharacterized protein</fullName>
    </submittedName>
</protein>
<dbReference type="VEuPathDB" id="FungiDB:HCDG_07995"/>
<proteinExistence type="predicted"/>
<organism evidence="1 2">
    <name type="scientific">Ajellomyces capsulatus (strain H143)</name>
    <name type="common">Darling's disease fungus</name>
    <name type="synonym">Histoplasma capsulatum</name>
    <dbReference type="NCBI Taxonomy" id="544712"/>
    <lineage>
        <taxon>Eukaryota</taxon>
        <taxon>Fungi</taxon>
        <taxon>Dikarya</taxon>
        <taxon>Ascomycota</taxon>
        <taxon>Pezizomycotina</taxon>
        <taxon>Eurotiomycetes</taxon>
        <taxon>Eurotiomycetidae</taxon>
        <taxon>Onygenales</taxon>
        <taxon>Ajellomycetaceae</taxon>
        <taxon>Histoplasma</taxon>
    </lineage>
</organism>
<dbReference type="AlphaFoldDB" id="C6HP64"/>
<gene>
    <name evidence="1" type="ORF">HCDG_07995</name>
</gene>
<name>C6HP64_AJECH</name>
<sequence>MDLVCCFLHRVRELVAAFQASPGYLRLERIGIDDLFEGLSCFSLGGLRQWGALWRRRRGQGFGAVAAPAAAAFAGIMPVDSIQLLAKYFRPSWRANPYTGHSRLENRATKNSGWLVQVTGLLVEFTWHWTIGEPNKCANLDHAIGQDNRDIVARQAPANSYFAAQSNTPPSWTKWTRGLSIQQDYDLDFMHAPFPTHHNSNSL</sequence>